<keyword evidence="2 6" id="KW-0699">rRNA-binding</keyword>
<gene>
    <name evidence="6 7" type="primary">rpsQ</name>
    <name evidence="7" type="ORF">IPV69_18385</name>
</gene>
<dbReference type="InterPro" id="IPR019984">
    <property type="entry name" value="Ribosomal_uS17_bact/chlr"/>
</dbReference>
<dbReference type="PRINTS" id="PR00973">
    <property type="entry name" value="RIBOSOMALS17"/>
</dbReference>
<evidence type="ECO:0000256" key="6">
    <source>
        <dbReference type="HAMAP-Rule" id="MF_01345"/>
    </source>
</evidence>
<evidence type="ECO:0000313" key="7">
    <source>
        <dbReference type="EMBL" id="QOV92468.1"/>
    </source>
</evidence>
<dbReference type="CDD" id="cd00364">
    <property type="entry name" value="Ribosomal_uS17"/>
    <property type="match status" value="1"/>
</dbReference>
<dbReference type="Proteomes" id="UP000593765">
    <property type="component" value="Chromosome"/>
</dbReference>
<comment type="subunit">
    <text evidence="6">Part of the 30S ribosomal subunit.</text>
</comment>
<dbReference type="PANTHER" id="PTHR10744">
    <property type="entry name" value="40S RIBOSOMAL PROTEIN S11 FAMILY MEMBER"/>
    <property type="match status" value="1"/>
</dbReference>
<keyword evidence="4 6" id="KW-0689">Ribosomal protein</keyword>
<keyword evidence="8" id="KW-1185">Reference proteome</keyword>
<keyword evidence="5 6" id="KW-0687">Ribonucleoprotein</keyword>
<accession>A0A7M2X3Z5</accession>
<evidence type="ECO:0000256" key="4">
    <source>
        <dbReference type="ARBA" id="ARBA00022980"/>
    </source>
</evidence>
<dbReference type="AlphaFoldDB" id="A0A7M2X3Z5"/>
<dbReference type="NCBIfam" id="TIGR03635">
    <property type="entry name" value="uS17_bact"/>
    <property type="match status" value="1"/>
</dbReference>
<keyword evidence="3 6" id="KW-0694">RNA-binding</keyword>
<comment type="similarity">
    <text evidence="1 6">Belongs to the universal ribosomal protein uS17 family.</text>
</comment>
<dbReference type="NCBIfam" id="NF004123">
    <property type="entry name" value="PRK05610.1"/>
    <property type="match status" value="1"/>
</dbReference>
<dbReference type="HAMAP" id="MF_01345_B">
    <property type="entry name" value="Ribosomal_uS17_B"/>
    <property type="match status" value="1"/>
</dbReference>
<dbReference type="GO" id="GO:0019843">
    <property type="term" value="F:rRNA binding"/>
    <property type="evidence" value="ECO:0007669"/>
    <property type="project" value="UniProtKB-UniRule"/>
</dbReference>
<sequence length="100" mass="11426">MRTVIGLVASDKGDKTIKVVVNYQTRHEKYGKYLKRRTVYHAHDEANEAREGDRVEIAECRPMSKTKHHRLVRVVEKAPAEKLVQVSAEEVMTGKAPEAR</sequence>
<dbReference type="RefSeq" id="WP_390884419.1">
    <property type="nucleotide sequence ID" value="NZ_CP063458.1"/>
</dbReference>
<dbReference type="KEGG" id="hbs:IPV69_18385"/>
<dbReference type="PANTHER" id="PTHR10744:SF1">
    <property type="entry name" value="SMALL RIBOSOMAL SUBUNIT PROTEIN US17M"/>
    <property type="match status" value="1"/>
</dbReference>
<dbReference type="EMBL" id="CP063458">
    <property type="protein sequence ID" value="QOV92468.1"/>
    <property type="molecule type" value="Genomic_DNA"/>
</dbReference>
<dbReference type="InterPro" id="IPR000266">
    <property type="entry name" value="Ribosomal_uS17"/>
</dbReference>
<comment type="function">
    <text evidence="6">One of the primary rRNA binding proteins, it binds specifically to the 5'-end of 16S ribosomal RNA.</text>
</comment>
<dbReference type="SUPFAM" id="SSF50249">
    <property type="entry name" value="Nucleic acid-binding proteins"/>
    <property type="match status" value="1"/>
</dbReference>
<protein>
    <recommendedName>
        <fullName evidence="6">Small ribosomal subunit protein uS17</fullName>
    </recommendedName>
</protein>
<dbReference type="GO" id="GO:0003735">
    <property type="term" value="F:structural constituent of ribosome"/>
    <property type="evidence" value="ECO:0007669"/>
    <property type="project" value="UniProtKB-UniRule"/>
</dbReference>
<evidence type="ECO:0000256" key="5">
    <source>
        <dbReference type="ARBA" id="ARBA00023274"/>
    </source>
</evidence>
<dbReference type="GO" id="GO:0006412">
    <property type="term" value="P:translation"/>
    <property type="evidence" value="ECO:0007669"/>
    <property type="project" value="UniProtKB-UniRule"/>
</dbReference>
<evidence type="ECO:0000256" key="3">
    <source>
        <dbReference type="ARBA" id="ARBA00022884"/>
    </source>
</evidence>
<reference evidence="7 8" key="1">
    <citation type="submission" date="2020-10" db="EMBL/GenBank/DDBJ databases">
        <title>Wide distribution of Phycisphaera-like planctomycetes from WD2101 soil group in peatlands and genome analysis of the first cultivated representative.</title>
        <authorList>
            <person name="Dedysh S.N."/>
            <person name="Beletsky A.V."/>
            <person name="Ivanova A."/>
            <person name="Kulichevskaya I.S."/>
            <person name="Suzina N.E."/>
            <person name="Philippov D.A."/>
            <person name="Rakitin A.L."/>
            <person name="Mardanov A.V."/>
            <person name="Ravin N.V."/>
        </authorList>
    </citation>
    <scope>NUCLEOTIDE SEQUENCE [LARGE SCALE GENOMIC DNA]</scope>
    <source>
        <strain evidence="7 8">M1803</strain>
    </source>
</reference>
<dbReference type="GO" id="GO:0022627">
    <property type="term" value="C:cytosolic small ribosomal subunit"/>
    <property type="evidence" value="ECO:0007669"/>
    <property type="project" value="UniProtKB-UniRule"/>
</dbReference>
<evidence type="ECO:0000313" key="8">
    <source>
        <dbReference type="Proteomes" id="UP000593765"/>
    </source>
</evidence>
<dbReference type="Pfam" id="PF00366">
    <property type="entry name" value="Ribosomal_S17"/>
    <property type="match status" value="1"/>
</dbReference>
<evidence type="ECO:0000256" key="2">
    <source>
        <dbReference type="ARBA" id="ARBA00022730"/>
    </source>
</evidence>
<proteinExistence type="inferred from homology"/>
<dbReference type="InterPro" id="IPR012340">
    <property type="entry name" value="NA-bd_OB-fold"/>
</dbReference>
<organism evidence="7 8">
    <name type="scientific">Humisphaera borealis</name>
    <dbReference type="NCBI Taxonomy" id="2807512"/>
    <lineage>
        <taxon>Bacteria</taxon>
        <taxon>Pseudomonadati</taxon>
        <taxon>Planctomycetota</taxon>
        <taxon>Phycisphaerae</taxon>
        <taxon>Tepidisphaerales</taxon>
        <taxon>Tepidisphaeraceae</taxon>
        <taxon>Humisphaera</taxon>
    </lineage>
</organism>
<evidence type="ECO:0000256" key="1">
    <source>
        <dbReference type="ARBA" id="ARBA00010254"/>
    </source>
</evidence>
<dbReference type="Gene3D" id="2.40.50.140">
    <property type="entry name" value="Nucleic acid-binding proteins"/>
    <property type="match status" value="1"/>
</dbReference>
<name>A0A7M2X3Z5_9BACT</name>